<accession>A0A163FET1</accession>
<reference evidence="1 2" key="1">
    <citation type="journal article" date="2016" name="Sci. Rep.">
        <title>Draft genome sequencing and secretome analysis of fungal phytopathogen Ascochyta rabiei provides insight into the necrotrophic effector repertoire.</title>
        <authorList>
            <person name="Verma S."/>
            <person name="Gazara R.K."/>
            <person name="Nizam S."/>
            <person name="Parween S."/>
            <person name="Chattopadhyay D."/>
            <person name="Verma P.K."/>
        </authorList>
    </citation>
    <scope>NUCLEOTIDE SEQUENCE [LARGE SCALE GENOMIC DNA]</scope>
    <source>
        <strain evidence="1 2">ArDII</strain>
    </source>
</reference>
<gene>
    <name evidence="1" type="ORF">ST47_g4522</name>
</gene>
<proteinExistence type="predicted"/>
<dbReference type="Proteomes" id="UP000076837">
    <property type="component" value="Unassembled WGS sequence"/>
</dbReference>
<evidence type="ECO:0000313" key="1">
    <source>
        <dbReference type="EMBL" id="KZM24316.1"/>
    </source>
</evidence>
<protein>
    <submittedName>
        <fullName evidence="1">Uncharacterized protein</fullName>
    </submittedName>
</protein>
<name>A0A163FET1_DIDRA</name>
<sequence length="257" mass="29374">MAIFNDLAIELQEAIWEMVLPAFRGVHWIEVEGILQDAGLLRDSIRITQWYKFDRMPETYSDVHYNQDLNYDFSGRASEAKQDSNPFSRYLPTTVPAVMGQSDLASNKELESGLADEIAVPRPNWKRDYPAVVQNVFADCLADKKSNLREHLNLHQKMGYSERKALLADHHVDVEFEANGPRYYLVFVAFDEFYEDEKDQLDHAGLGCSGPFPGTAAMWPQALREPVRLAHDICRARRENVGTLASFSYILSWEPVS</sequence>
<evidence type="ECO:0000313" key="2">
    <source>
        <dbReference type="Proteomes" id="UP000076837"/>
    </source>
</evidence>
<dbReference type="EMBL" id="JYNV01000165">
    <property type="protein sequence ID" value="KZM24316.1"/>
    <property type="molecule type" value="Genomic_DNA"/>
</dbReference>
<comment type="caution">
    <text evidence="1">The sequence shown here is derived from an EMBL/GenBank/DDBJ whole genome shotgun (WGS) entry which is preliminary data.</text>
</comment>
<keyword evidence="2" id="KW-1185">Reference proteome</keyword>
<organism evidence="1 2">
    <name type="scientific">Didymella rabiei</name>
    <name type="common">Chickpea ascochyta blight fungus</name>
    <name type="synonym">Mycosphaerella rabiei</name>
    <dbReference type="NCBI Taxonomy" id="5454"/>
    <lineage>
        <taxon>Eukaryota</taxon>
        <taxon>Fungi</taxon>
        <taxon>Dikarya</taxon>
        <taxon>Ascomycota</taxon>
        <taxon>Pezizomycotina</taxon>
        <taxon>Dothideomycetes</taxon>
        <taxon>Pleosporomycetidae</taxon>
        <taxon>Pleosporales</taxon>
        <taxon>Pleosporineae</taxon>
        <taxon>Didymellaceae</taxon>
        <taxon>Ascochyta</taxon>
    </lineage>
</organism>
<dbReference type="AlphaFoldDB" id="A0A163FET1"/>